<accession>A0A438GKR0</accession>
<reference evidence="3 4" key="1">
    <citation type="journal article" date="2018" name="PLoS Genet.">
        <title>Population sequencing reveals clonal diversity and ancestral inbreeding in the grapevine cultivar Chardonnay.</title>
        <authorList>
            <person name="Roach M.J."/>
            <person name="Johnson D.L."/>
            <person name="Bohlmann J."/>
            <person name="van Vuuren H.J."/>
            <person name="Jones S.J."/>
            <person name="Pretorius I.S."/>
            <person name="Schmidt S.A."/>
            <person name="Borneman A.R."/>
        </authorList>
    </citation>
    <scope>NUCLEOTIDE SEQUENCE [LARGE SCALE GENOMIC DNA]</scope>
    <source>
        <strain evidence="4">cv. Chardonnay</strain>
        <tissue evidence="3">Leaf</tissue>
    </source>
</reference>
<feature type="transmembrane region" description="Helical" evidence="2">
    <location>
        <begin position="179"/>
        <end position="199"/>
    </location>
</feature>
<organism evidence="3 4">
    <name type="scientific">Vitis vinifera</name>
    <name type="common">Grape</name>
    <dbReference type="NCBI Taxonomy" id="29760"/>
    <lineage>
        <taxon>Eukaryota</taxon>
        <taxon>Viridiplantae</taxon>
        <taxon>Streptophyta</taxon>
        <taxon>Embryophyta</taxon>
        <taxon>Tracheophyta</taxon>
        <taxon>Spermatophyta</taxon>
        <taxon>Magnoliopsida</taxon>
        <taxon>eudicotyledons</taxon>
        <taxon>Gunneridae</taxon>
        <taxon>Pentapetalae</taxon>
        <taxon>rosids</taxon>
        <taxon>Vitales</taxon>
        <taxon>Vitaceae</taxon>
        <taxon>Viteae</taxon>
        <taxon>Vitis</taxon>
    </lineage>
</organism>
<feature type="compositionally biased region" description="Low complexity" evidence="1">
    <location>
        <begin position="371"/>
        <end position="395"/>
    </location>
</feature>
<evidence type="ECO:0000313" key="3">
    <source>
        <dbReference type="EMBL" id="RVW72798.1"/>
    </source>
</evidence>
<feature type="region of interest" description="Disordered" evidence="1">
    <location>
        <begin position="1"/>
        <end position="24"/>
    </location>
</feature>
<dbReference type="AlphaFoldDB" id="A0A438GKR0"/>
<evidence type="ECO:0000256" key="2">
    <source>
        <dbReference type="SAM" id="Phobius"/>
    </source>
</evidence>
<feature type="region of interest" description="Disordered" evidence="1">
    <location>
        <begin position="369"/>
        <end position="402"/>
    </location>
</feature>
<feature type="transmembrane region" description="Helical" evidence="2">
    <location>
        <begin position="85"/>
        <end position="107"/>
    </location>
</feature>
<evidence type="ECO:0000313" key="4">
    <source>
        <dbReference type="Proteomes" id="UP000288805"/>
    </source>
</evidence>
<name>A0A438GKR0_VITVI</name>
<dbReference type="PANTHER" id="PTHR36329:SF1">
    <property type="entry name" value="TRANSMEMBRANE PROTEIN"/>
    <property type="match status" value="1"/>
</dbReference>
<feature type="transmembrane region" description="Helical" evidence="2">
    <location>
        <begin position="127"/>
        <end position="146"/>
    </location>
</feature>
<keyword evidence="2" id="KW-0472">Membrane</keyword>
<sequence length="402" mass="46201">MCRQKHTNVTETELSSSSSSSQSLGFENGRVREFWWIPYRIGRIVSASSFCVLGFPLDLVRLRLFLDRQYLEKPPFSEQTNNLQWTLASVPLIKALQLALSFIFWYSCFNLQICSVWMSFGVYVTGVLFQTASFVSFLLISHGYCIMCERLSVPERRTTAALGCVFYLTLVGYRASVPYFAVLLLLNYFISFYVIFHHISRNLLLLREQLSFIEDEEVHAMHDAVYTKYIMFKYVFLKISGCNADSSHGRNCVREWAQFCIFLYIGCRQCLENTTNLLTGFNPFWFCRWTFRSQDLAPRFSFMPSLKSNMEVWLPPVYSIEMDATAFKDFSSHEWHIGVRFMLFQPSSLSCNERFNDSVLVVIQHPHAHRPTSATPSSPTPAGVASSATDSSSDSCPSKNHE</sequence>
<dbReference type="EMBL" id="QGNW01000406">
    <property type="protein sequence ID" value="RVW72798.1"/>
    <property type="molecule type" value="Genomic_DNA"/>
</dbReference>
<keyword evidence="2" id="KW-1133">Transmembrane helix</keyword>
<protein>
    <submittedName>
        <fullName evidence="3">Uncharacterized protein</fullName>
    </submittedName>
</protein>
<keyword evidence="2" id="KW-0812">Transmembrane</keyword>
<gene>
    <name evidence="3" type="ORF">CK203_049230</name>
</gene>
<evidence type="ECO:0000256" key="1">
    <source>
        <dbReference type="SAM" id="MobiDB-lite"/>
    </source>
</evidence>
<dbReference type="PANTHER" id="PTHR36329">
    <property type="entry name" value="TRANSMEMBRANE PROTEIN"/>
    <property type="match status" value="1"/>
</dbReference>
<proteinExistence type="predicted"/>
<comment type="caution">
    <text evidence="3">The sequence shown here is derived from an EMBL/GenBank/DDBJ whole genome shotgun (WGS) entry which is preliminary data.</text>
</comment>
<dbReference type="Proteomes" id="UP000288805">
    <property type="component" value="Unassembled WGS sequence"/>
</dbReference>